<evidence type="ECO:0008006" key="2">
    <source>
        <dbReference type="Google" id="ProtNLM"/>
    </source>
</evidence>
<evidence type="ECO:0000313" key="1">
    <source>
        <dbReference type="EMBL" id="CUV12285.1"/>
    </source>
</evidence>
<name>A0A0S4TRW4_RALSL</name>
<dbReference type="EMBL" id="LN899819">
    <property type="protein sequence ID" value="CUV12285.1"/>
    <property type="molecule type" value="Genomic_DNA"/>
</dbReference>
<sequence length="41" mass="4593">MPRFVEFRRESLPKSTVGKILRRAIAIWTSSAPALPGPERA</sequence>
<gene>
    <name evidence="1" type="ORF">RUN39_v1_330067</name>
</gene>
<organism evidence="1">
    <name type="scientific">Ralstonia solanacearum</name>
    <name type="common">Pseudomonas solanacearum</name>
    <dbReference type="NCBI Taxonomy" id="305"/>
    <lineage>
        <taxon>Bacteria</taxon>
        <taxon>Pseudomonadati</taxon>
        <taxon>Pseudomonadota</taxon>
        <taxon>Betaproteobacteria</taxon>
        <taxon>Burkholderiales</taxon>
        <taxon>Burkholderiaceae</taxon>
        <taxon>Ralstonia</taxon>
        <taxon>Ralstonia solanacearum species complex</taxon>
    </lineage>
</organism>
<protein>
    <recommendedName>
        <fullName evidence="2">AMP-binding enzyme C-terminal domain-containing protein</fullName>
    </recommendedName>
</protein>
<dbReference type="AlphaFoldDB" id="A0A0S4TRW4"/>
<reference evidence="1" key="1">
    <citation type="submission" date="2015-10" db="EMBL/GenBank/DDBJ databases">
        <authorList>
            <person name="Gilbert D.G."/>
        </authorList>
    </citation>
    <scope>NUCLEOTIDE SEQUENCE</scope>
    <source>
        <strain evidence="1">Phyl III-seqv23</strain>
    </source>
</reference>
<accession>A0A0S4TRW4</accession>
<proteinExistence type="predicted"/>